<dbReference type="PANTHER" id="PTHR43255:SF1">
    <property type="entry name" value="IRON-SULFUR-BINDING OXIDOREDUCTASE FADF-RELATED"/>
    <property type="match status" value="1"/>
</dbReference>
<keyword evidence="6" id="KW-0812">Transmembrane</keyword>
<dbReference type="Gene3D" id="1.10.1060.10">
    <property type="entry name" value="Alpha-helical ferredoxin"/>
    <property type="match status" value="1"/>
</dbReference>
<dbReference type="GO" id="GO:0046872">
    <property type="term" value="F:metal ion binding"/>
    <property type="evidence" value="ECO:0007669"/>
    <property type="project" value="UniProtKB-KW"/>
</dbReference>
<keyword evidence="2" id="KW-0479">Metal-binding</keyword>
<evidence type="ECO:0000313" key="8">
    <source>
        <dbReference type="EMBL" id="PCI23892.1"/>
    </source>
</evidence>
<dbReference type="PROSITE" id="PS00198">
    <property type="entry name" value="4FE4S_FER_1"/>
    <property type="match status" value="2"/>
</dbReference>
<evidence type="ECO:0000313" key="9">
    <source>
        <dbReference type="Proteomes" id="UP000218113"/>
    </source>
</evidence>
<sequence length="705" mass="79605">MNPFAISILLILAMSTFVWFVYQKVMLLSSLGKEDRLDNVKARISTMLTIAFAQKRLIGRKKERPSGIMHAFIFWGFLVLGIRTITLGGEGFQMGFHLPFLGQDSIIGYLYLALKDVMEGIVLCMILFAAYRRAVTKPKRLTNSFEAWFVLVMIGTLMATDLLYDGARFNLIQIYESQDIHWFNNPAFGPEYLWTPIASLFAWLMSGLSETGNVIVGVISYWLHMITVLTFLCFLPMGKHAHVITAIPNVFLSSVGYPHTPAKKLDLEDEAAWEDESLGVNHIHQFTWKQGLDLITCTECGRCMEVCPTYVTNKPLNLKSFNTSLKHELFDNMDNIIKRAALEKKLQQTEDEAEQEQIKEQMQALLSTKQLVGDVIAEDTLWACTTCRACEQVCPVGIEHVPRIIELRQGQTLMAESYPKELNVAYKGLDRNSNPWGIGYDKRADWAKGLGITTMAENPDVDYLLWVGCAGSFDDRGQKVARATAKILQAAGISFSILGTEEKCTGDFARRAGNEMLFQSMAEENVEILNGYKITKIIATCPHCLNTLGNEYPQFNGNYELIHHSQFISQLIEEGKIKVKKSVEGKITYHDPCYLGRYNKIFDEPRNIIGSIAKEGLTEMPRNREESFCCGAGGARMWMEETIGERINVNRVQEAVDMKADKVVVACPFCLTMVDDGIKTLEQEEKMETIDLAELVWQTLEKHEA</sequence>
<organism evidence="8 9">
    <name type="scientific">SAR324 cluster bacterium</name>
    <dbReference type="NCBI Taxonomy" id="2024889"/>
    <lineage>
        <taxon>Bacteria</taxon>
        <taxon>Deltaproteobacteria</taxon>
        <taxon>SAR324 cluster</taxon>
    </lineage>
</organism>
<dbReference type="InterPro" id="IPR051460">
    <property type="entry name" value="HdrC_iron-sulfur_subunit"/>
</dbReference>
<evidence type="ECO:0000256" key="4">
    <source>
        <dbReference type="ARBA" id="ARBA00023004"/>
    </source>
</evidence>
<evidence type="ECO:0000256" key="3">
    <source>
        <dbReference type="ARBA" id="ARBA00023002"/>
    </source>
</evidence>
<feature type="transmembrane region" description="Helical" evidence="6">
    <location>
        <begin position="106"/>
        <end position="131"/>
    </location>
</feature>
<dbReference type="InterPro" id="IPR004017">
    <property type="entry name" value="Cys_rich_dom"/>
</dbReference>
<dbReference type="InterPro" id="IPR036197">
    <property type="entry name" value="NarG-like_sf"/>
</dbReference>
<dbReference type="PANTHER" id="PTHR43255">
    <property type="entry name" value="IRON-SULFUR-BINDING OXIDOREDUCTASE FADF-RELATED-RELATED"/>
    <property type="match status" value="1"/>
</dbReference>
<dbReference type="Pfam" id="PF13183">
    <property type="entry name" value="Fer4_8"/>
    <property type="match status" value="1"/>
</dbReference>
<feature type="transmembrane region" description="Helical" evidence="6">
    <location>
        <begin position="67"/>
        <end position="86"/>
    </location>
</feature>
<dbReference type="GO" id="GO:0005886">
    <property type="term" value="C:plasma membrane"/>
    <property type="evidence" value="ECO:0007669"/>
    <property type="project" value="TreeGrafter"/>
</dbReference>
<accession>A0A2A4SRR3</accession>
<keyword evidence="3" id="KW-0560">Oxidoreductase</keyword>
<dbReference type="Proteomes" id="UP000218113">
    <property type="component" value="Unassembled WGS sequence"/>
</dbReference>
<evidence type="ECO:0000256" key="2">
    <source>
        <dbReference type="ARBA" id="ARBA00022723"/>
    </source>
</evidence>
<proteinExistence type="predicted"/>
<reference evidence="9" key="1">
    <citation type="submission" date="2017-08" db="EMBL/GenBank/DDBJ databases">
        <title>A dynamic microbial community with high functional redundancy inhabits the cold, oxic subseafloor aquifer.</title>
        <authorList>
            <person name="Tully B.J."/>
            <person name="Wheat C.G."/>
            <person name="Glazer B.T."/>
            <person name="Huber J.A."/>
        </authorList>
    </citation>
    <scope>NUCLEOTIDE SEQUENCE [LARGE SCALE GENOMIC DNA]</scope>
</reference>
<comment type="caution">
    <text evidence="8">The sequence shown here is derived from an EMBL/GenBank/DDBJ whole genome shotgun (WGS) entry which is preliminary data.</text>
</comment>
<dbReference type="InterPro" id="IPR009051">
    <property type="entry name" value="Helical_ferredxn"/>
</dbReference>
<dbReference type="GO" id="GO:0051539">
    <property type="term" value="F:4 iron, 4 sulfur cluster binding"/>
    <property type="evidence" value="ECO:0007669"/>
    <property type="project" value="UniProtKB-KW"/>
</dbReference>
<feature type="domain" description="4Fe-4S ferredoxin-type" evidence="7">
    <location>
        <begin position="288"/>
        <end position="317"/>
    </location>
</feature>
<evidence type="ECO:0000256" key="6">
    <source>
        <dbReference type="SAM" id="Phobius"/>
    </source>
</evidence>
<dbReference type="Pfam" id="PF02754">
    <property type="entry name" value="CCG"/>
    <property type="match status" value="2"/>
</dbReference>
<dbReference type="PROSITE" id="PS51379">
    <property type="entry name" value="4FE4S_FER_2"/>
    <property type="match status" value="2"/>
</dbReference>
<feature type="domain" description="4Fe-4S ferredoxin-type" evidence="7">
    <location>
        <begin position="374"/>
        <end position="404"/>
    </location>
</feature>
<feature type="transmembrane region" description="Helical" evidence="6">
    <location>
        <begin position="143"/>
        <end position="164"/>
    </location>
</feature>
<name>A0A2A4SRR3_9DELT</name>
<keyword evidence="4" id="KW-0408">Iron</keyword>
<dbReference type="SUPFAM" id="SSF103501">
    <property type="entry name" value="Respiratory nitrate reductase 1 gamma chain"/>
    <property type="match status" value="1"/>
</dbReference>
<evidence type="ECO:0000256" key="1">
    <source>
        <dbReference type="ARBA" id="ARBA00022485"/>
    </source>
</evidence>
<dbReference type="GO" id="GO:0016491">
    <property type="term" value="F:oxidoreductase activity"/>
    <property type="evidence" value="ECO:0007669"/>
    <property type="project" value="UniProtKB-KW"/>
</dbReference>
<evidence type="ECO:0000256" key="5">
    <source>
        <dbReference type="ARBA" id="ARBA00023014"/>
    </source>
</evidence>
<keyword evidence="6" id="KW-1133">Transmembrane helix</keyword>
<dbReference type="AlphaFoldDB" id="A0A2A4SRR3"/>
<feature type="transmembrane region" description="Helical" evidence="6">
    <location>
        <begin position="6"/>
        <end position="22"/>
    </location>
</feature>
<dbReference type="InterPro" id="IPR017896">
    <property type="entry name" value="4Fe4S_Fe-S-bd"/>
</dbReference>
<keyword evidence="6" id="KW-0472">Membrane</keyword>
<protein>
    <submittedName>
        <fullName evidence="8">Fe-S oxidoreductase FadF</fullName>
    </submittedName>
</protein>
<dbReference type="SUPFAM" id="SSF46548">
    <property type="entry name" value="alpha-helical ferredoxin"/>
    <property type="match status" value="1"/>
</dbReference>
<keyword evidence="5" id="KW-0411">Iron-sulfur</keyword>
<dbReference type="Gene3D" id="1.20.950.20">
    <property type="entry name" value="Transmembrane di-heme cytochromes, Chain C"/>
    <property type="match status" value="1"/>
</dbReference>
<feature type="transmembrane region" description="Helical" evidence="6">
    <location>
        <begin position="214"/>
        <end position="235"/>
    </location>
</feature>
<keyword evidence="1" id="KW-0004">4Fe-4S</keyword>
<dbReference type="InterPro" id="IPR017900">
    <property type="entry name" value="4Fe4S_Fe_S_CS"/>
</dbReference>
<evidence type="ECO:0000259" key="7">
    <source>
        <dbReference type="PROSITE" id="PS51379"/>
    </source>
</evidence>
<gene>
    <name evidence="8" type="ORF">COB67_12380</name>
</gene>
<dbReference type="EMBL" id="NVSR01000135">
    <property type="protein sequence ID" value="PCI23892.1"/>
    <property type="molecule type" value="Genomic_DNA"/>
</dbReference>